<dbReference type="EMBL" id="AFBN01000033">
    <property type="protein sequence ID" value="EGF57285.1"/>
    <property type="molecule type" value="Genomic_DNA"/>
</dbReference>
<reference evidence="2 3" key="1">
    <citation type="submission" date="2011-02" db="EMBL/GenBank/DDBJ databases">
        <authorList>
            <person name="Weinstock G."/>
            <person name="Sodergren E."/>
            <person name="Clifton S."/>
            <person name="Fulton L."/>
            <person name="Fulton B."/>
            <person name="Courtney L."/>
            <person name="Fronick C."/>
            <person name="Harrison M."/>
            <person name="Strong C."/>
            <person name="Farmer C."/>
            <person name="Delahaunty K."/>
            <person name="Markovic C."/>
            <person name="Hall O."/>
            <person name="Minx P."/>
            <person name="Tomlinson C."/>
            <person name="Mitreva M."/>
            <person name="Hou S."/>
            <person name="Chen J."/>
            <person name="Wollam A."/>
            <person name="Pepin K.H."/>
            <person name="Johnson M."/>
            <person name="Bhonagiri V."/>
            <person name="Zhang X."/>
            <person name="Suruliraj S."/>
            <person name="Warren W."/>
            <person name="Chinwalla A."/>
            <person name="Mardis E.R."/>
            <person name="Wilson R.K."/>
        </authorList>
    </citation>
    <scope>NUCLEOTIDE SEQUENCE [LARGE SCALE GENOMIC DNA]</scope>
    <source>
        <strain evidence="2 3">YIT 12057</strain>
    </source>
</reference>
<sequence length="66" mass="7755">MINAQKPNSQYLFISCLLFLILCFSELKLHFLSEAHKKMQEKDKRRKEFNCAKPQEATGNTYLCLT</sequence>
<name>F3PT24_9BACE</name>
<evidence type="ECO:0000313" key="2">
    <source>
        <dbReference type="EMBL" id="EGF57285.1"/>
    </source>
</evidence>
<keyword evidence="1" id="KW-0812">Transmembrane</keyword>
<dbReference type="HOGENOM" id="CLU_2822056_0_0_10"/>
<dbReference type="Proteomes" id="UP000003416">
    <property type="component" value="Unassembled WGS sequence"/>
</dbReference>
<proteinExistence type="predicted"/>
<evidence type="ECO:0000313" key="3">
    <source>
        <dbReference type="Proteomes" id="UP000003416"/>
    </source>
</evidence>
<comment type="caution">
    <text evidence="2">The sequence shown here is derived from an EMBL/GenBank/DDBJ whole genome shotgun (WGS) entry which is preliminary data.</text>
</comment>
<feature type="transmembrane region" description="Helical" evidence="1">
    <location>
        <begin position="12"/>
        <end position="32"/>
    </location>
</feature>
<keyword evidence="1" id="KW-1133">Transmembrane helix</keyword>
<evidence type="ECO:0000256" key="1">
    <source>
        <dbReference type="SAM" id="Phobius"/>
    </source>
</evidence>
<protein>
    <submittedName>
        <fullName evidence="2">Conserved domain protein</fullName>
    </submittedName>
</protein>
<gene>
    <name evidence="2" type="ORF">HMPREF9446_01891</name>
</gene>
<keyword evidence="1" id="KW-0472">Membrane</keyword>
<dbReference type="AlphaFoldDB" id="F3PT24"/>
<organism evidence="2 3">
    <name type="scientific">Bacteroides fluxus YIT 12057</name>
    <dbReference type="NCBI Taxonomy" id="763034"/>
    <lineage>
        <taxon>Bacteria</taxon>
        <taxon>Pseudomonadati</taxon>
        <taxon>Bacteroidota</taxon>
        <taxon>Bacteroidia</taxon>
        <taxon>Bacteroidales</taxon>
        <taxon>Bacteroidaceae</taxon>
        <taxon>Bacteroides</taxon>
    </lineage>
</organism>
<keyword evidence="3" id="KW-1185">Reference proteome</keyword>
<accession>F3PT24</accession>
<dbReference type="STRING" id="763034.HMPREF9446_01891"/>